<dbReference type="EMBL" id="CP011371">
    <property type="protein sequence ID" value="AKJ30167.1"/>
    <property type="molecule type" value="Genomic_DNA"/>
</dbReference>
<evidence type="ECO:0000256" key="1">
    <source>
        <dbReference type="ARBA" id="ARBA00007749"/>
    </source>
</evidence>
<dbReference type="PATRIC" id="fig|413882.6.peg.3630"/>
<proteinExistence type="inferred from homology"/>
<protein>
    <submittedName>
        <fullName evidence="7">Beta-lactamase</fullName>
    </submittedName>
</protein>
<dbReference type="AlphaFoldDB" id="A0A0G3BL81"/>
<dbReference type="InterPro" id="IPR036866">
    <property type="entry name" value="RibonucZ/Hydroxyglut_hydro"/>
</dbReference>
<evidence type="ECO:0000313" key="7">
    <source>
        <dbReference type="EMBL" id="AKJ30167.1"/>
    </source>
</evidence>
<evidence type="ECO:0000256" key="4">
    <source>
        <dbReference type="ARBA" id="ARBA00022833"/>
    </source>
</evidence>
<accession>A0A0G3BL81</accession>
<dbReference type="Proteomes" id="UP000035352">
    <property type="component" value="Chromosome"/>
</dbReference>
<evidence type="ECO:0000256" key="5">
    <source>
        <dbReference type="SAM" id="SignalP"/>
    </source>
</evidence>
<dbReference type="CDD" id="cd07720">
    <property type="entry name" value="OPHC2-like_MBL-fold"/>
    <property type="match status" value="1"/>
</dbReference>
<gene>
    <name evidence="7" type="ORF">AAW51_3476</name>
</gene>
<keyword evidence="3" id="KW-0378">Hydrolase</keyword>
<dbReference type="PANTHER" id="PTHR42978:SF6">
    <property type="entry name" value="QUORUM-QUENCHING LACTONASE YTNP-RELATED"/>
    <property type="match status" value="1"/>
</dbReference>
<dbReference type="STRING" id="413882.AAW51_3476"/>
<evidence type="ECO:0000313" key="8">
    <source>
        <dbReference type="Proteomes" id="UP000035352"/>
    </source>
</evidence>
<dbReference type="GO" id="GO:0016787">
    <property type="term" value="F:hydrolase activity"/>
    <property type="evidence" value="ECO:0007669"/>
    <property type="project" value="UniProtKB-KW"/>
</dbReference>
<feature type="domain" description="Metallo-beta-lactamase" evidence="6">
    <location>
        <begin position="93"/>
        <end position="299"/>
    </location>
</feature>
<keyword evidence="5" id="KW-0732">Signal</keyword>
<name>A0A0G3BL81_9BURK</name>
<evidence type="ECO:0000256" key="2">
    <source>
        <dbReference type="ARBA" id="ARBA00022723"/>
    </source>
</evidence>
<feature type="chain" id="PRO_5002551689" evidence="5">
    <location>
        <begin position="32"/>
        <end position="329"/>
    </location>
</feature>
<feature type="signal peptide" evidence="5">
    <location>
        <begin position="1"/>
        <end position="31"/>
    </location>
</feature>
<keyword evidence="2" id="KW-0479">Metal-binding</keyword>
<organism evidence="7 8">
    <name type="scientific">Caldimonas brevitalea</name>
    <dbReference type="NCBI Taxonomy" id="413882"/>
    <lineage>
        <taxon>Bacteria</taxon>
        <taxon>Pseudomonadati</taxon>
        <taxon>Pseudomonadota</taxon>
        <taxon>Betaproteobacteria</taxon>
        <taxon>Burkholderiales</taxon>
        <taxon>Sphaerotilaceae</taxon>
        <taxon>Caldimonas</taxon>
    </lineage>
</organism>
<dbReference type="PANTHER" id="PTHR42978">
    <property type="entry name" value="QUORUM-QUENCHING LACTONASE YTNP-RELATED-RELATED"/>
    <property type="match status" value="1"/>
</dbReference>
<evidence type="ECO:0000256" key="3">
    <source>
        <dbReference type="ARBA" id="ARBA00022801"/>
    </source>
</evidence>
<dbReference type="SMART" id="SM00849">
    <property type="entry name" value="Lactamase_B"/>
    <property type="match status" value="1"/>
</dbReference>
<dbReference type="KEGG" id="pbh:AAW51_3476"/>
<dbReference type="InterPro" id="IPR001279">
    <property type="entry name" value="Metallo-B-lactamas"/>
</dbReference>
<keyword evidence="4" id="KW-0862">Zinc</keyword>
<evidence type="ECO:0000259" key="6">
    <source>
        <dbReference type="SMART" id="SM00849"/>
    </source>
</evidence>
<dbReference type="GO" id="GO:0046872">
    <property type="term" value="F:metal ion binding"/>
    <property type="evidence" value="ECO:0007669"/>
    <property type="project" value="UniProtKB-KW"/>
</dbReference>
<reference evidence="7 8" key="1">
    <citation type="submission" date="2015-05" db="EMBL/GenBank/DDBJ databases">
        <authorList>
            <person name="Tang B."/>
            <person name="Yu Y."/>
        </authorList>
    </citation>
    <scope>NUCLEOTIDE SEQUENCE [LARGE SCALE GENOMIC DNA]</scope>
    <source>
        <strain evidence="7 8">DSM 7029</strain>
    </source>
</reference>
<dbReference type="Pfam" id="PF00753">
    <property type="entry name" value="Lactamase_B"/>
    <property type="match status" value="1"/>
</dbReference>
<dbReference type="InterPro" id="IPR051013">
    <property type="entry name" value="MBL_superfamily_lactonases"/>
</dbReference>
<keyword evidence="8" id="KW-1185">Reference proteome</keyword>
<dbReference type="SUPFAM" id="SSF56281">
    <property type="entry name" value="Metallo-hydrolase/oxidoreductase"/>
    <property type="match status" value="1"/>
</dbReference>
<dbReference type="Gene3D" id="3.60.15.10">
    <property type="entry name" value="Ribonuclease Z/Hydroxyacylglutathione hydrolase-like"/>
    <property type="match status" value="1"/>
</dbReference>
<sequence length="329" mass="35489">MHRAIRPAAIASAALLLLAATTLSVPAPAHAAAPQVRTQAPGYYRMMLGQFEVTALSDGTATIPLDKLLTRTSPTQVERLLGDAYLQPKTETSVNAFLINTGSQLLLVDTGAGRLFGPTVAGRLVKSLRAAGYQPEDIDVVLLTHIHGDHSCGLTVDGQAVFPNAVVRVDRHDHDFWLNEQNKERVDASHHHGFAEAAAAFAPYIAKGRVQPFEPGAELLPGIRALATHGHTPGHTFYEVQSQGQRLLLWGDLIHAKDVQFPQPGVTIRFDVDDARAAQQRQQALRTAAREGTLIGAAHISFPGLGRVRPAGKGYLWVPVNYSLDGLKE</sequence>
<comment type="similarity">
    <text evidence="1">Belongs to the metallo-beta-lactamase superfamily.</text>
</comment>